<dbReference type="Proteomes" id="UP000692954">
    <property type="component" value="Unassembled WGS sequence"/>
</dbReference>
<protein>
    <submittedName>
        <fullName evidence="1">Uncharacterized protein</fullName>
    </submittedName>
</protein>
<proteinExistence type="predicted"/>
<gene>
    <name evidence="1" type="ORF">PSON_ATCC_30995.1.T1060051</name>
</gene>
<evidence type="ECO:0000313" key="2">
    <source>
        <dbReference type="Proteomes" id="UP000692954"/>
    </source>
</evidence>
<accession>A0A8S1QIX4</accession>
<reference evidence="1" key="1">
    <citation type="submission" date="2021-01" db="EMBL/GenBank/DDBJ databases">
        <authorList>
            <consortium name="Genoscope - CEA"/>
            <person name="William W."/>
        </authorList>
    </citation>
    <scope>NUCLEOTIDE SEQUENCE</scope>
</reference>
<organism evidence="1 2">
    <name type="scientific">Paramecium sonneborni</name>
    <dbReference type="NCBI Taxonomy" id="65129"/>
    <lineage>
        <taxon>Eukaryota</taxon>
        <taxon>Sar</taxon>
        <taxon>Alveolata</taxon>
        <taxon>Ciliophora</taxon>
        <taxon>Intramacronucleata</taxon>
        <taxon>Oligohymenophorea</taxon>
        <taxon>Peniculida</taxon>
        <taxon>Parameciidae</taxon>
        <taxon>Paramecium</taxon>
    </lineage>
</organism>
<keyword evidence="2" id="KW-1185">Reference proteome</keyword>
<name>A0A8S1QIX4_9CILI</name>
<dbReference type="EMBL" id="CAJJDN010000106">
    <property type="protein sequence ID" value="CAD8114520.1"/>
    <property type="molecule type" value="Genomic_DNA"/>
</dbReference>
<comment type="caution">
    <text evidence="1">The sequence shown here is derived from an EMBL/GenBank/DDBJ whole genome shotgun (WGS) entry which is preliminary data.</text>
</comment>
<sequence length="521" mass="62012">MQNPLITSTLYFTKQSNMTRYKGLFELNKKKKHLSPAERRIKEKKEKNNKTSDFEETILITNSAKLIVPQRRITFENSLNTVEDPYLQKNESSISERYLANFNMLKSQKQILPSLSNQTNINQIKIQTRQLFVKPLLKKQKSLDHVVQICYQNKHFPQLKEGASLKCLFKASSYKDDDYDKILIIQFENVALKRTCSFWENQNEVTNCGNSLGVNNQEQCDNAFCICNLRKEFKNTLKILSKAFIIIFLVQNTNFMLKWHKFLQDQNYQYDAIYKPRFTKNVHVGGIQLSRVLTDFKKSNFKKIIYFDSIDITNSSQIHPEDLQYKIPIANYNIETTIFLLKKNIQSKQFDSQLLQNISMAFYQGKEHVISKKQVYFENIDLHFVFDYYSTQDQISQVILLRKLNDLKLKYQNILERSDESDSTQLEKDEYIIQWISATRNDFINDFKIKKNERVPQFYFTIGDIIVRNQKLKWQHFRYKNEKIQSKYENICKLIAKLHQDHQNFERHQNIIKINCILCIE</sequence>
<evidence type="ECO:0000313" key="1">
    <source>
        <dbReference type="EMBL" id="CAD8114520.1"/>
    </source>
</evidence>
<dbReference type="AlphaFoldDB" id="A0A8S1QIX4"/>
<dbReference type="OrthoDB" id="288766at2759"/>